<keyword evidence="4" id="KW-0133">Cell shape</keyword>
<dbReference type="GO" id="GO:0006508">
    <property type="term" value="P:proteolysis"/>
    <property type="evidence" value="ECO:0007669"/>
    <property type="project" value="InterPro"/>
</dbReference>
<evidence type="ECO:0000313" key="13">
    <source>
        <dbReference type="EMBL" id="OMD31059.1"/>
    </source>
</evidence>
<dbReference type="InterPro" id="IPR012338">
    <property type="entry name" value="Beta-lactam/transpept-like"/>
</dbReference>
<name>A0A1R0Z4N5_9BACL</name>
<proteinExistence type="inferred from homology"/>
<dbReference type="Proteomes" id="UP000187465">
    <property type="component" value="Unassembled WGS sequence"/>
</dbReference>
<organism evidence="13 18">
    <name type="scientific">Paenibacillus odorifer</name>
    <dbReference type="NCBI Taxonomy" id="189426"/>
    <lineage>
        <taxon>Bacteria</taxon>
        <taxon>Bacillati</taxon>
        <taxon>Bacillota</taxon>
        <taxon>Bacilli</taxon>
        <taxon>Bacillales</taxon>
        <taxon>Paenibacillaceae</taxon>
        <taxon>Paenibacillus</taxon>
    </lineage>
</organism>
<evidence type="ECO:0000256" key="2">
    <source>
        <dbReference type="ARBA" id="ARBA00022729"/>
    </source>
</evidence>
<protein>
    <submittedName>
        <fullName evidence="12">D-alanyl-D-alanine carboxypeptidase</fullName>
    </submittedName>
    <submittedName>
        <fullName evidence="13">Peptidase M15</fullName>
    </submittedName>
</protein>
<evidence type="ECO:0000256" key="1">
    <source>
        <dbReference type="ARBA" id="ARBA00007164"/>
    </source>
</evidence>
<keyword evidence="5" id="KW-0573">Peptidoglycan synthesis</keyword>
<comment type="similarity">
    <text evidence="1 9">Belongs to the peptidase S11 family.</text>
</comment>
<evidence type="ECO:0000313" key="16">
    <source>
        <dbReference type="Proteomes" id="UP000187158"/>
    </source>
</evidence>
<evidence type="ECO:0000256" key="7">
    <source>
        <dbReference type="PIRSR" id="PIRSR618044-1"/>
    </source>
</evidence>
<dbReference type="GO" id="GO:0008360">
    <property type="term" value="P:regulation of cell shape"/>
    <property type="evidence" value="ECO:0007669"/>
    <property type="project" value="UniProtKB-KW"/>
</dbReference>
<dbReference type="InterPro" id="IPR018044">
    <property type="entry name" value="Peptidase_S11"/>
</dbReference>
<dbReference type="GO" id="GO:0009252">
    <property type="term" value="P:peptidoglycan biosynthetic process"/>
    <property type="evidence" value="ECO:0007669"/>
    <property type="project" value="UniProtKB-KW"/>
</dbReference>
<dbReference type="GeneID" id="31574434"/>
<feature type="binding site" evidence="8">
    <location>
        <position position="246"/>
    </location>
    <ligand>
        <name>substrate</name>
    </ligand>
</feature>
<evidence type="ECO:0000313" key="12">
    <source>
        <dbReference type="EMBL" id="AWV36486.1"/>
    </source>
</evidence>
<dbReference type="AlphaFoldDB" id="A0A1R0Z4N5"/>
<dbReference type="RefSeq" id="WP_036677789.1">
    <property type="nucleotide sequence ID" value="NZ_CP009428.1"/>
</dbReference>
<keyword evidence="10" id="KW-0472">Membrane</keyword>
<keyword evidence="2" id="KW-0732">Signal</keyword>
<dbReference type="EMBL" id="MKQP01000023">
    <property type="protein sequence ID" value="OMD31059.1"/>
    <property type="molecule type" value="Genomic_DNA"/>
</dbReference>
<evidence type="ECO:0000256" key="9">
    <source>
        <dbReference type="RuleBase" id="RU004016"/>
    </source>
</evidence>
<dbReference type="InterPro" id="IPR001967">
    <property type="entry name" value="Peptidase_S11_N"/>
</dbReference>
<dbReference type="Proteomes" id="UP000187158">
    <property type="component" value="Unassembled WGS sequence"/>
</dbReference>
<sequence length="314" mass="34029">MKRRILIWAGAALIVVVLITVWRPIELGFKPDIDAGSAVLLDMDSGDIWVNINGDVPMPPASVSKLMTEMIVLDHITSGTLRWEDRVPISAYASQMGGMSLSLKRGDFYTVRELFEGITIYSANDAAVALAEYMAGSEDSFVLMMNDRARSLGLSPNTVFTNASGLSSKDLGIIRQPTHIGGQTMMTARDTAKLAAALIHNHPDVLNISGRTQMQLKDKGLYVSNSNLMLPGMGGAYAYDGADGLKTGYDSQTGYCIAGSAQREGHRLIAVVMGAETYGSRFEGAAKLFDYGFFRGLHYGERVKHIIHALGIRS</sequence>
<evidence type="ECO:0000313" key="15">
    <source>
        <dbReference type="EMBL" id="OME24722.1"/>
    </source>
</evidence>
<gene>
    <name evidence="13" type="ORF">BJP51_01545</name>
    <name evidence="15" type="ORF">BSK47_01495</name>
    <name evidence="14" type="ORF">BSO21_07785</name>
    <name evidence="12" type="ORF">CD191_29905</name>
</gene>
<evidence type="ECO:0000256" key="4">
    <source>
        <dbReference type="ARBA" id="ARBA00022960"/>
    </source>
</evidence>
<evidence type="ECO:0000313" key="14">
    <source>
        <dbReference type="EMBL" id="OMD36156.1"/>
    </source>
</evidence>
<dbReference type="Gene3D" id="3.40.710.10">
    <property type="entry name" value="DD-peptidase/beta-lactamase superfamily"/>
    <property type="match status" value="1"/>
</dbReference>
<keyword evidence="10" id="KW-1133">Transmembrane helix</keyword>
<dbReference type="STRING" id="189426.PODO_30480"/>
<evidence type="ECO:0000259" key="11">
    <source>
        <dbReference type="Pfam" id="PF00768"/>
    </source>
</evidence>
<dbReference type="EMBL" id="MPTO01000001">
    <property type="protein sequence ID" value="OME24722.1"/>
    <property type="molecule type" value="Genomic_DNA"/>
</dbReference>
<dbReference type="PRINTS" id="PR00725">
    <property type="entry name" value="DADACBPTASE1"/>
</dbReference>
<dbReference type="KEGG" id="pod:PODO_30480"/>
<reference evidence="12 19" key="2">
    <citation type="submission" date="2017-06" db="EMBL/GenBank/DDBJ databases">
        <title>Complete genome sequence of Paenibacillus odorifer CBA7130.</title>
        <authorList>
            <person name="Nam Y.-D."/>
            <person name="Kang J."/>
            <person name="Chung W.-H."/>
        </authorList>
    </citation>
    <scope>NUCLEOTIDE SEQUENCE [LARGE SCALE GENOMIC DNA]</scope>
    <source>
        <strain evidence="12 19">CBA7130</strain>
    </source>
</reference>
<dbReference type="GO" id="GO:0009002">
    <property type="term" value="F:serine-type D-Ala-D-Ala carboxypeptidase activity"/>
    <property type="evidence" value="ECO:0007669"/>
    <property type="project" value="InterPro"/>
</dbReference>
<keyword evidence="12" id="KW-0645">Protease</keyword>
<feature type="active site" description="Proton acceptor" evidence="7">
    <location>
        <position position="65"/>
    </location>
</feature>
<evidence type="ECO:0000256" key="8">
    <source>
        <dbReference type="PIRSR" id="PIRSR618044-2"/>
    </source>
</evidence>
<feature type="domain" description="Peptidase S11 D-alanyl-D-alanine carboxypeptidase A N-terminal" evidence="11">
    <location>
        <begin position="30"/>
        <end position="277"/>
    </location>
</feature>
<dbReference type="EMBL" id="CP021965">
    <property type="protein sequence ID" value="AWV36486.1"/>
    <property type="molecule type" value="Genomic_DNA"/>
</dbReference>
<evidence type="ECO:0000256" key="10">
    <source>
        <dbReference type="SAM" id="Phobius"/>
    </source>
</evidence>
<dbReference type="Pfam" id="PF00768">
    <property type="entry name" value="Peptidase_S11"/>
    <property type="match status" value="1"/>
</dbReference>
<reference evidence="17 18" key="1">
    <citation type="submission" date="2016-10" db="EMBL/GenBank/DDBJ databases">
        <title>Paenibacillus species isolates.</title>
        <authorList>
            <person name="Beno S.M."/>
        </authorList>
    </citation>
    <scope>NUCLEOTIDE SEQUENCE [LARGE SCALE GENOMIC DNA]</scope>
    <source>
        <strain evidence="14 16">FSL H7-0433</strain>
        <strain evidence="13 18">FSL H7-0604</strain>
        <strain evidence="15 17">FSL H7-0918</strain>
    </source>
</reference>
<keyword evidence="3" id="KW-0378">Hydrolase</keyword>
<evidence type="ECO:0000313" key="17">
    <source>
        <dbReference type="Proteomes" id="UP000187323"/>
    </source>
</evidence>
<feature type="transmembrane region" description="Helical" evidence="10">
    <location>
        <begin position="5"/>
        <end position="25"/>
    </location>
</feature>
<evidence type="ECO:0000313" key="18">
    <source>
        <dbReference type="Proteomes" id="UP000187465"/>
    </source>
</evidence>
<dbReference type="GO" id="GO:0071555">
    <property type="term" value="P:cell wall organization"/>
    <property type="evidence" value="ECO:0007669"/>
    <property type="project" value="UniProtKB-KW"/>
</dbReference>
<accession>A0A1R0Z4N5</accession>
<dbReference type="OrthoDB" id="9791132at2"/>
<dbReference type="PANTHER" id="PTHR21581">
    <property type="entry name" value="D-ALANYL-D-ALANINE CARBOXYPEPTIDASE"/>
    <property type="match status" value="1"/>
</dbReference>
<keyword evidence="16" id="KW-1185">Reference proteome</keyword>
<dbReference type="Proteomes" id="UP000249163">
    <property type="component" value="Chromosome"/>
</dbReference>
<evidence type="ECO:0000256" key="5">
    <source>
        <dbReference type="ARBA" id="ARBA00022984"/>
    </source>
</evidence>
<dbReference type="Proteomes" id="UP000187323">
    <property type="component" value="Unassembled WGS sequence"/>
</dbReference>
<keyword evidence="6" id="KW-0961">Cell wall biogenesis/degradation</keyword>
<keyword evidence="10" id="KW-0812">Transmembrane</keyword>
<dbReference type="SUPFAM" id="SSF56601">
    <property type="entry name" value="beta-lactamase/transpeptidase-like"/>
    <property type="match status" value="1"/>
</dbReference>
<feature type="active site" evidence="7">
    <location>
        <position position="122"/>
    </location>
</feature>
<dbReference type="EMBL" id="MPVP01000030">
    <property type="protein sequence ID" value="OMD36156.1"/>
    <property type="molecule type" value="Genomic_DNA"/>
</dbReference>
<dbReference type="PANTHER" id="PTHR21581:SF11">
    <property type="entry name" value="D-ALANYL-D-ALANINE CARBOXYPEPTIDASE DACA"/>
    <property type="match status" value="1"/>
</dbReference>
<evidence type="ECO:0000256" key="6">
    <source>
        <dbReference type="ARBA" id="ARBA00023316"/>
    </source>
</evidence>
<feature type="active site" description="Acyl-ester intermediate" evidence="7">
    <location>
        <position position="62"/>
    </location>
</feature>
<dbReference type="eggNOG" id="COG1686">
    <property type="taxonomic scope" value="Bacteria"/>
</dbReference>
<evidence type="ECO:0000313" key="19">
    <source>
        <dbReference type="Proteomes" id="UP000249163"/>
    </source>
</evidence>
<keyword evidence="12" id="KW-0121">Carboxypeptidase</keyword>
<evidence type="ECO:0000256" key="3">
    <source>
        <dbReference type="ARBA" id="ARBA00022801"/>
    </source>
</evidence>